<dbReference type="AlphaFoldDB" id="A0A378IKA0"/>
<name>A0A378IKA0_9GAMM</name>
<dbReference type="Proteomes" id="UP000255316">
    <property type="component" value="Unassembled WGS sequence"/>
</dbReference>
<accession>A0A378IKA0</accession>
<proteinExistence type="predicted"/>
<evidence type="ECO:0000313" key="2">
    <source>
        <dbReference type="EMBL" id="STX34911.1"/>
    </source>
</evidence>
<protein>
    <submittedName>
        <fullName evidence="2">Transposase IS116/IS110/IS902 family</fullName>
    </submittedName>
</protein>
<dbReference type="InterPro" id="IPR003346">
    <property type="entry name" value="Transposase_20"/>
</dbReference>
<evidence type="ECO:0000313" key="3">
    <source>
        <dbReference type="Proteomes" id="UP000255316"/>
    </source>
</evidence>
<dbReference type="GO" id="GO:0004803">
    <property type="term" value="F:transposase activity"/>
    <property type="evidence" value="ECO:0007669"/>
    <property type="project" value="InterPro"/>
</dbReference>
<organism evidence="2 3">
    <name type="scientific">Legionella cincinnatiensis</name>
    <dbReference type="NCBI Taxonomy" id="28085"/>
    <lineage>
        <taxon>Bacteria</taxon>
        <taxon>Pseudomonadati</taxon>
        <taxon>Pseudomonadota</taxon>
        <taxon>Gammaproteobacteria</taxon>
        <taxon>Legionellales</taxon>
        <taxon>Legionellaceae</taxon>
        <taxon>Legionella</taxon>
    </lineage>
</organism>
<dbReference type="Pfam" id="PF02371">
    <property type="entry name" value="Transposase_20"/>
    <property type="match status" value="1"/>
</dbReference>
<dbReference type="InterPro" id="IPR047650">
    <property type="entry name" value="Transpos_IS110"/>
</dbReference>
<dbReference type="PANTHER" id="PTHR33055:SF3">
    <property type="entry name" value="PUTATIVE TRANSPOSASE FOR IS117-RELATED"/>
    <property type="match status" value="1"/>
</dbReference>
<dbReference type="GO" id="GO:0006313">
    <property type="term" value="P:DNA transposition"/>
    <property type="evidence" value="ECO:0007669"/>
    <property type="project" value="InterPro"/>
</dbReference>
<evidence type="ECO:0000259" key="1">
    <source>
        <dbReference type="Pfam" id="PF02371"/>
    </source>
</evidence>
<dbReference type="OrthoDB" id="5289737at2"/>
<gene>
    <name evidence="2" type="ORF">NCTC12438_01521</name>
</gene>
<reference evidence="2 3" key="1">
    <citation type="submission" date="2018-06" db="EMBL/GenBank/DDBJ databases">
        <authorList>
            <consortium name="Pathogen Informatics"/>
            <person name="Doyle S."/>
        </authorList>
    </citation>
    <scope>NUCLEOTIDE SEQUENCE [LARGE SCALE GENOMIC DNA]</scope>
    <source>
        <strain evidence="2 3">NCTC12438</strain>
    </source>
</reference>
<dbReference type="EMBL" id="UGNX01000001">
    <property type="protein sequence ID" value="STX34911.1"/>
    <property type="molecule type" value="Genomic_DNA"/>
</dbReference>
<feature type="domain" description="Transposase IS116/IS110/IS902 C-terminal" evidence="1">
    <location>
        <begin position="48"/>
        <end position="108"/>
    </location>
</feature>
<dbReference type="PANTHER" id="PTHR33055">
    <property type="entry name" value="TRANSPOSASE FOR INSERTION SEQUENCE ELEMENT IS1111A"/>
    <property type="match status" value="1"/>
</dbReference>
<dbReference type="GO" id="GO:0003677">
    <property type="term" value="F:DNA binding"/>
    <property type="evidence" value="ECO:0007669"/>
    <property type="project" value="InterPro"/>
</dbReference>
<sequence length="129" mass="14754">MLEDGENELTNTMREIISRCPKKLLDLDKDIEKYTQKIEHFCQQSPVCERMMKLSGVSPIIASAVYATMGNPTHFKNGRHFAAFLGLVPKEHSSGGKQCFMSISKRGELHTQFTDTWWPGSCKKFRKKN</sequence>